<dbReference type="SUPFAM" id="SSF56281">
    <property type="entry name" value="Metallo-hydrolase/oxidoreductase"/>
    <property type="match status" value="1"/>
</dbReference>
<dbReference type="EMBL" id="QNRR01000002">
    <property type="protein sequence ID" value="RBP46148.1"/>
    <property type="molecule type" value="Genomic_DNA"/>
</dbReference>
<dbReference type="InterPro" id="IPR036866">
    <property type="entry name" value="RibonucZ/Hydroxyglut_hydro"/>
</dbReference>
<keyword evidence="3" id="KW-1185">Reference proteome</keyword>
<dbReference type="InterPro" id="IPR025638">
    <property type="entry name" value="DUF4336"/>
</dbReference>
<organism evidence="2 3">
    <name type="scientific">Roseimicrobium gellanilyticum</name>
    <dbReference type="NCBI Taxonomy" id="748857"/>
    <lineage>
        <taxon>Bacteria</taxon>
        <taxon>Pseudomonadati</taxon>
        <taxon>Verrucomicrobiota</taxon>
        <taxon>Verrucomicrobiia</taxon>
        <taxon>Verrucomicrobiales</taxon>
        <taxon>Verrucomicrobiaceae</taxon>
        <taxon>Roseimicrobium</taxon>
    </lineage>
</organism>
<evidence type="ECO:0008006" key="4">
    <source>
        <dbReference type="Google" id="ProtNLM"/>
    </source>
</evidence>
<comment type="caution">
    <text evidence="2">The sequence shown here is derived from an EMBL/GenBank/DDBJ whole genome shotgun (WGS) entry which is preliminary data.</text>
</comment>
<proteinExistence type="predicted"/>
<evidence type="ECO:0000256" key="1">
    <source>
        <dbReference type="SAM" id="MobiDB-lite"/>
    </source>
</evidence>
<feature type="region of interest" description="Disordered" evidence="1">
    <location>
        <begin position="1"/>
        <end position="20"/>
    </location>
</feature>
<dbReference type="Proteomes" id="UP000253426">
    <property type="component" value="Unassembled WGS sequence"/>
</dbReference>
<sequence length="260" mass="28047">METGGPLSNGKVNSAGSPDLPLANFQTRRFVRTMQQVAENLWVARYPMKLLGANLGRTVTIIRIGGQVVIHSTAPFSAADAAAIRELGTPAWMVEGATIHDTYTVQGRAVFPEADMYLPPGFPDTGGGVAPKPLTQPPAEWHGLLEVLPIAGMPGLNEYVFLHVPSRTLIVADLVFNVPTTAGAWVRLLLKLASGLQGGPGVSRIFLKEVKDEAAFKQSLTKMMQWDFERVIVGHGDIIERGGKETLARLFREKGLLPSG</sequence>
<dbReference type="PANTHER" id="PTHR33835">
    <property type="entry name" value="YALI0C07656P"/>
    <property type="match status" value="1"/>
</dbReference>
<evidence type="ECO:0000313" key="3">
    <source>
        <dbReference type="Proteomes" id="UP000253426"/>
    </source>
</evidence>
<gene>
    <name evidence="2" type="ORF">DES53_102534</name>
</gene>
<reference evidence="2 3" key="1">
    <citation type="submission" date="2018-06" db="EMBL/GenBank/DDBJ databases">
        <title>Genomic Encyclopedia of Type Strains, Phase IV (KMG-IV): sequencing the most valuable type-strain genomes for metagenomic binning, comparative biology and taxonomic classification.</title>
        <authorList>
            <person name="Goeker M."/>
        </authorList>
    </citation>
    <scope>NUCLEOTIDE SEQUENCE [LARGE SCALE GENOMIC DNA]</scope>
    <source>
        <strain evidence="2 3">DSM 25532</strain>
    </source>
</reference>
<dbReference type="PANTHER" id="PTHR33835:SF1">
    <property type="entry name" value="METALLO-BETA-LACTAMASE DOMAIN-CONTAINING PROTEIN"/>
    <property type="match status" value="1"/>
</dbReference>
<dbReference type="Gene3D" id="3.60.15.10">
    <property type="entry name" value="Ribonuclease Z/Hydroxyacylglutathione hydrolase-like"/>
    <property type="match status" value="1"/>
</dbReference>
<evidence type="ECO:0000313" key="2">
    <source>
        <dbReference type="EMBL" id="RBP46148.1"/>
    </source>
</evidence>
<accession>A0A366HSR7</accession>
<dbReference type="AlphaFoldDB" id="A0A366HSR7"/>
<name>A0A366HSR7_9BACT</name>
<protein>
    <recommendedName>
        <fullName evidence="4">DUF4336 domain-containing protein</fullName>
    </recommendedName>
</protein>